<dbReference type="EMBL" id="JABFTP020000124">
    <property type="protein sequence ID" value="KAL3280321.1"/>
    <property type="molecule type" value="Genomic_DNA"/>
</dbReference>
<feature type="transmembrane region" description="Helical" evidence="1">
    <location>
        <begin position="455"/>
        <end position="475"/>
    </location>
</feature>
<protein>
    <recommendedName>
        <fullName evidence="4">Gustatory receptor</fullName>
    </recommendedName>
</protein>
<comment type="caution">
    <text evidence="2">The sequence shown here is derived from an EMBL/GenBank/DDBJ whole genome shotgun (WGS) entry which is preliminary data.</text>
</comment>
<feature type="transmembrane region" description="Helical" evidence="1">
    <location>
        <begin position="25"/>
        <end position="48"/>
    </location>
</feature>
<dbReference type="Proteomes" id="UP001516400">
    <property type="component" value="Unassembled WGS sequence"/>
</dbReference>
<keyword evidence="1" id="KW-0812">Transmembrane</keyword>
<evidence type="ECO:0008006" key="4">
    <source>
        <dbReference type="Google" id="ProtNLM"/>
    </source>
</evidence>
<keyword evidence="1" id="KW-1133">Transmembrane helix</keyword>
<keyword evidence="3" id="KW-1185">Reference proteome</keyword>
<feature type="transmembrane region" description="Helical" evidence="1">
    <location>
        <begin position="259"/>
        <end position="278"/>
    </location>
</feature>
<feature type="transmembrane region" description="Helical" evidence="1">
    <location>
        <begin position="151"/>
        <end position="175"/>
    </location>
</feature>
<feature type="transmembrane region" description="Helical" evidence="1">
    <location>
        <begin position="396"/>
        <end position="416"/>
    </location>
</feature>
<accession>A0ABD2NNP5</accession>
<evidence type="ECO:0000313" key="2">
    <source>
        <dbReference type="EMBL" id="KAL3280321.1"/>
    </source>
</evidence>
<keyword evidence="1" id="KW-0472">Membrane</keyword>
<feature type="transmembrane region" description="Helical" evidence="1">
    <location>
        <begin position="299"/>
        <end position="325"/>
    </location>
</feature>
<evidence type="ECO:0000313" key="3">
    <source>
        <dbReference type="Proteomes" id="UP001516400"/>
    </source>
</evidence>
<feature type="transmembrane region" description="Helical" evidence="1">
    <location>
        <begin position="60"/>
        <end position="80"/>
    </location>
</feature>
<reference evidence="2 3" key="1">
    <citation type="journal article" date="2021" name="BMC Biol.">
        <title>Horizontally acquired antibacterial genes associated with adaptive radiation of ladybird beetles.</title>
        <authorList>
            <person name="Li H.S."/>
            <person name="Tang X.F."/>
            <person name="Huang Y.H."/>
            <person name="Xu Z.Y."/>
            <person name="Chen M.L."/>
            <person name="Du X.Y."/>
            <person name="Qiu B.Y."/>
            <person name="Chen P.T."/>
            <person name="Zhang W."/>
            <person name="Slipinski A."/>
            <person name="Escalona H.E."/>
            <person name="Waterhouse R.M."/>
            <person name="Zwick A."/>
            <person name="Pang H."/>
        </authorList>
    </citation>
    <scope>NUCLEOTIDE SEQUENCE [LARGE SCALE GENOMIC DNA]</scope>
    <source>
        <strain evidence="2">SYSU2018</strain>
    </source>
</reference>
<gene>
    <name evidence="2" type="ORF">HHI36_017810</name>
</gene>
<sequence>MDSPPFIIGVEDWMSFNRIKKYKKLTVILPILLKFAFVSISTIITVLIVDLCNDIFDRPVANFFCVGFNFIYTMASLLFIRAKKVVLKSNLKHFCKNDKFNFRLSLLRKSVKILFGIEVILITDVFGPSIPEHSKLYTTSYRIILVRFYRWFTEILVTIFVIQFSTLLITIGLYLDKLEKDMRKAVNQKNLKRFQQNLDYCCEAALKVCSENSVAAICVVNVLTVIFMVFKITQHNSTQVMHSLKSTWFVIITDRTLRIFFSFLYFGHKIIAIIVKFAPSISQYAKFGLNYRMILALVYGLYTEILVMLVVLQFTMLLITIALFLDKFYEDMQLSSHRTDFKILHQYIEYCCEAASKVCGENSIPAILIVYVLAITFMVFQLTQQNSMKGTQSQKLPWIIIVISRTTIIFYSFLYFRYKVIAITDNFAPSILQYAKFGINYRKILALVYRLYTEILLTLFVLQFTMLLITIALFLDKFHGDMQLSSHRTDFKVLHQYIDYCCEAASKVCSENSIPAIFMANKMKKLLLSMHASMSRKEKKQVHPFLLEQLHKKKLVSVKGFFEVNGELIMGILGTISTYALMLNQLDDIMQPNN</sequence>
<proteinExistence type="predicted"/>
<name>A0ABD2NNP5_9CUCU</name>
<dbReference type="AlphaFoldDB" id="A0ABD2NNP5"/>
<organism evidence="2 3">
    <name type="scientific">Cryptolaemus montrouzieri</name>
    <dbReference type="NCBI Taxonomy" id="559131"/>
    <lineage>
        <taxon>Eukaryota</taxon>
        <taxon>Metazoa</taxon>
        <taxon>Ecdysozoa</taxon>
        <taxon>Arthropoda</taxon>
        <taxon>Hexapoda</taxon>
        <taxon>Insecta</taxon>
        <taxon>Pterygota</taxon>
        <taxon>Neoptera</taxon>
        <taxon>Endopterygota</taxon>
        <taxon>Coleoptera</taxon>
        <taxon>Polyphaga</taxon>
        <taxon>Cucujiformia</taxon>
        <taxon>Coccinelloidea</taxon>
        <taxon>Coccinellidae</taxon>
        <taxon>Scymninae</taxon>
        <taxon>Scymnini</taxon>
        <taxon>Cryptolaemus</taxon>
    </lineage>
</organism>
<feature type="transmembrane region" description="Helical" evidence="1">
    <location>
        <begin position="364"/>
        <end position="384"/>
    </location>
</feature>
<feature type="transmembrane region" description="Helical" evidence="1">
    <location>
        <begin position="214"/>
        <end position="233"/>
    </location>
</feature>
<evidence type="ECO:0000256" key="1">
    <source>
        <dbReference type="SAM" id="Phobius"/>
    </source>
</evidence>